<dbReference type="OrthoDB" id="179763at2"/>
<dbReference type="SUPFAM" id="SSF56112">
    <property type="entry name" value="Protein kinase-like (PK-like)"/>
    <property type="match status" value="1"/>
</dbReference>
<dbReference type="Gene3D" id="3.30.200.20">
    <property type="entry name" value="Phosphorylase Kinase, domain 1"/>
    <property type="match status" value="1"/>
</dbReference>
<dbReference type="AlphaFoldDB" id="A0A2U3BDT1"/>
<keyword evidence="2" id="KW-0418">Kinase</keyword>
<dbReference type="InterPro" id="IPR002575">
    <property type="entry name" value="Aminoglycoside_PTrfase"/>
</dbReference>
<proteinExistence type="predicted"/>
<dbReference type="Pfam" id="PF01636">
    <property type="entry name" value="APH"/>
    <property type="match status" value="1"/>
</dbReference>
<comment type="caution">
    <text evidence="2">The sequence shown here is derived from an EMBL/GenBank/DDBJ whole genome shotgun (WGS) entry which is preliminary data.</text>
</comment>
<accession>A0A2U3BDT1</accession>
<keyword evidence="2" id="KW-0808">Transferase</keyword>
<organism evidence="2 3">
    <name type="scientific">Vibrio albus</name>
    <dbReference type="NCBI Taxonomy" id="2200953"/>
    <lineage>
        <taxon>Bacteria</taxon>
        <taxon>Pseudomonadati</taxon>
        <taxon>Pseudomonadota</taxon>
        <taxon>Gammaproteobacteria</taxon>
        <taxon>Vibrionales</taxon>
        <taxon>Vibrionaceae</taxon>
        <taxon>Vibrio</taxon>
    </lineage>
</organism>
<name>A0A2U3BDT1_9VIBR</name>
<dbReference type="PANTHER" id="PTHR40086:SF1">
    <property type="entry name" value="CELL CYCLE REGULATOR CCRZ"/>
    <property type="match status" value="1"/>
</dbReference>
<protein>
    <submittedName>
        <fullName evidence="2">Thiamine kinase</fullName>
    </submittedName>
</protein>
<dbReference type="InterPro" id="IPR052077">
    <property type="entry name" value="CcrZ_PhaseVar_Mediator"/>
</dbReference>
<evidence type="ECO:0000313" key="2">
    <source>
        <dbReference type="EMBL" id="PWI34958.1"/>
    </source>
</evidence>
<gene>
    <name evidence="2" type="ORF">DI392_01380</name>
</gene>
<sequence length="286" mass="33302">MAKMSWEEARSLDESLMSLDDFFTESPCLVEVLSGGLTNRCWKLAMQDGRAYVWRPVSSVSQAYGISRVQEYRLLDALKTSQFTPQPVFLNAHGLLVEWVDGGVLHSPLHEFQLIGMLVRIHSVEVRDKPIPHFSYTSKVDGYWYQLKPEFKDNEYTALYTRWRELPVVEPVQPTLCHHDFGHYNLIETDKGLKVIDWEYAGVGDPRMDLAMMIDIEQLNMPSAVVNYCKIRGIENADIWIQGVNAWKPHHQMMSMLWYLLGYQIWRDESYLYHAQQLKIALNSLR</sequence>
<dbReference type="EMBL" id="QFWT01000001">
    <property type="protein sequence ID" value="PWI34958.1"/>
    <property type="molecule type" value="Genomic_DNA"/>
</dbReference>
<evidence type="ECO:0000259" key="1">
    <source>
        <dbReference type="Pfam" id="PF01636"/>
    </source>
</evidence>
<evidence type="ECO:0000313" key="3">
    <source>
        <dbReference type="Proteomes" id="UP000245362"/>
    </source>
</evidence>
<reference evidence="2 3" key="1">
    <citation type="submission" date="2018-05" db="EMBL/GenBank/DDBJ databases">
        <title>Vibrio limimaris sp. nov., isolated from marine sediment.</title>
        <authorList>
            <person name="Li C.-M."/>
        </authorList>
    </citation>
    <scope>NUCLEOTIDE SEQUENCE [LARGE SCALE GENOMIC DNA]</scope>
    <source>
        <strain evidence="2 3">E4404</strain>
    </source>
</reference>
<keyword evidence="3" id="KW-1185">Reference proteome</keyword>
<dbReference type="GO" id="GO:0016301">
    <property type="term" value="F:kinase activity"/>
    <property type="evidence" value="ECO:0007669"/>
    <property type="project" value="UniProtKB-KW"/>
</dbReference>
<dbReference type="Gene3D" id="3.90.1200.10">
    <property type="match status" value="1"/>
</dbReference>
<dbReference type="Proteomes" id="UP000245362">
    <property type="component" value="Unassembled WGS sequence"/>
</dbReference>
<feature type="domain" description="Aminoglycoside phosphotransferase" evidence="1">
    <location>
        <begin position="31"/>
        <end position="216"/>
    </location>
</feature>
<dbReference type="InterPro" id="IPR011009">
    <property type="entry name" value="Kinase-like_dom_sf"/>
</dbReference>
<dbReference type="PANTHER" id="PTHR40086">
    <property type="entry name" value="PHOSPHOTRANSFERASE YTMP-RELATED"/>
    <property type="match status" value="1"/>
</dbReference>